<gene>
    <name evidence="1" type="ORF">CR513_51674</name>
</gene>
<comment type="caution">
    <text evidence="1">The sequence shown here is derived from an EMBL/GenBank/DDBJ whole genome shotgun (WGS) entry which is preliminary data.</text>
</comment>
<reference evidence="1" key="1">
    <citation type="submission" date="2018-05" db="EMBL/GenBank/DDBJ databases">
        <title>Draft genome of Mucuna pruriens seed.</title>
        <authorList>
            <person name="Nnadi N.E."/>
            <person name="Vos R."/>
            <person name="Hasami M.H."/>
            <person name="Devisetty U.K."/>
            <person name="Aguiy J.C."/>
        </authorList>
    </citation>
    <scope>NUCLEOTIDE SEQUENCE [LARGE SCALE GENOMIC DNA]</scope>
    <source>
        <strain evidence="1">JCA_2017</strain>
    </source>
</reference>
<dbReference type="AlphaFoldDB" id="A0A371ET65"/>
<sequence length="104" mass="12283">MNNYCAWTHLHHGSPTYAILSLHPSFHHRHPGCIKRKLKVMPTRQRPCHSQVHSRLRDQLSPPLLSCSSRRRPSWINLDNPKGTRLWVLLAHHFPRRPPLRLEL</sequence>
<proteinExistence type="predicted"/>
<name>A0A371ET65_MUCPR</name>
<accession>A0A371ET65</accession>
<dbReference type="Proteomes" id="UP000257109">
    <property type="component" value="Unassembled WGS sequence"/>
</dbReference>
<dbReference type="EMBL" id="QJKJ01012200">
    <property type="protein sequence ID" value="RDX69240.1"/>
    <property type="molecule type" value="Genomic_DNA"/>
</dbReference>
<feature type="non-terminal residue" evidence="1">
    <location>
        <position position="1"/>
    </location>
</feature>
<keyword evidence="2" id="KW-1185">Reference proteome</keyword>
<evidence type="ECO:0000313" key="1">
    <source>
        <dbReference type="EMBL" id="RDX69240.1"/>
    </source>
</evidence>
<protein>
    <submittedName>
        <fullName evidence="1">Uncharacterized protein</fullName>
    </submittedName>
</protein>
<evidence type="ECO:0000313" key="2">
    <source>
        <dbReference type="Proteomes" id="UP000257109"/>
    </source>
</evidence>
<organism evidence="1 2">
    <name type="scientific">Mucuna pruriens</name>
    <name type="common">Velvet bean</name>
    <name type="synonym">Dolichos pruriens</name>
    <dbReference type="NCBI Taxonomy" id="157652"/>
    <lineage>
        <taxon>Eukaryota</taxon>
        <taxon>Viridiplantae</taxon>
        <taxon>Streptophyta</taxon>
        <taxon>Embryophyta</taxon>
        <taxon>Tracheophyta</taxon>
        <taxon>Spermatophyta</taxon>
        <taxon>Magnoliopsida</taxon>
        <taxon>eudicotyledons</taxon>
        <taxon>Gunneridae</taxon>
        <taxon>Pentapetalae</taxon>
        <taxon>rosids</taxon>
        <taxon>fabids</taxon>
        <taxon>Fabales</taxon>
        <taxon>Fabaceae</taxon>
        <taxon>Papilionoideae</taxon>
        <taxon>50 kb inversion clade</taxon>
        <taxon>NPAAA clade</taxon>
        <taxon>indigoferoid/millettioid clade</taxon>
        <taxon>Phaseoleae</taxon>
        <taxon>Mucuna</taxon>
    </lineage>
</organism>